<feature type="domain" description="Calcineurin-like phosphoesterase" evidence="1">
    <location>
        <begin position="247"/>
        <end position="491"/>
    </location>
</feature>
<dbReference type="OrthoDB" id="783096at2759"/>
<dbReference type="EMBL" id="PKFO01000001">
    <property type="protein sequence ID" value="PVH18961.1"/>
    <property type="molecule type" value="Genomic_DNA"/>
</dbReference>
<keyword evidence="3" id="KW-1185">Reference proteome</keyword>
<dbReference type="Pfam" id="PF04900">
    <property type="entry name" value="Fcf1"/>
    <property type="match status" value="1"/>
</dbReference>
<evidence type="ECO:0000313" key="3">
    <source>
        <dbReference type="Proteomes" id="UP000244309"/>
    </source>
</evidence>
<evidence type="ECO:0000313" key="2">
    <source>
        <dbReference type="EMBL" id="PVH18961.1"/>
    </source>
</evidence>
<dbReference type="Pfam" id="PF00149">
    <property type="entry name" value="Metallophos"/>
    <property type="match status" value="1"/>
</dbReference>
<accession>A0A2V1APS3</accession>
<dbReference type="GeneID" id="37006584"/>
<dbReference type="VEuPathDB" id="FungiDB:CXQ85_001253"/>
<dbReference type="GO" id="GO:0032040">
    <property type="term" value="C:small-subunit processome"/>
    <property type="evidence" value="ECO:0007669"/>
    <property type="project" value="InterPro"/>
</dbReference>
<dbReference type="CDD" id="cd09864">
    <property type="entry name" value="PIN_Fcf1-like"/>
    <property type="match status" value="1"/>
</dbReference>
<dbReference type="SUPFAM" id="SSF88723">
    <property type="entry name" value="PIN domain-like"/>
    <property type="match status" value="1"/>
</dbReference>
<reference evidence="2 3" key="1">
    <citation type="submission" date="2017-12" db="EMBL/GenBank/DDBJ databases">
        <title>Genome Sequence of a Multidrug-Resistant Candida haemulonii Isolate from a Patient with Chronic Leg Ulcers in Israel.</title>
        <authorList>
            <person name="Chow N.A."/>
            <person name="Gade L."/>
            <person name="Batra D."/>
            <person name="Rowe L.A."/>
            <person name="Ben-Ami R."/>
            <person name="Loparev V.N."/>
            <person name="Litvintseva A.P."/>
        </authorList>
    </citation>
    <scope>NUCLEOTIDE SEQUENCE [LARGE SCALE GENOMIC DNA]</scope>
    <source>
        <strain evidence="2 3">B11899</strain>
    </source>
</reference>
<sequence length="717" mass="81900">MSFRSTTGSLLRNRKVLFLLFVGLFFTVTVHTLHGQGISVQYREVAPHSSVLSYATVSQTIVENNLVTDVRIQKCLKGFSCSAPAQGSPKSTWNKIETKLNLHPVSTSFYNYYLYVEKTHASDASRYVTDIQFTPSSKAPSDKDKWLSHKVANSLYIWINYMEAADFETPIVRDFNLLFGVHDLKDARQHWKYTPSPIPLPVKQSIQPHASMLAISINDEMPILNKAMEFETVLKKNSFVTTVEPKFKIVQLSDLHIGSDQGRCEGDNCKFDSQTLEFISSAIETEGDVKLVVVTGDIIDMGRVKHLESAILKALSPILELKIPFVITFGDSDWDWDNYHTKINISNFVASLPNCYNKDISQADHRMHGVTNYNIKVFREPPASEGNEFDYNQLDLGNPDAIVTILDSEYAQVDATQSNFMYRVTSHLRDEMEHRLLFFHYPLPNFRPDKEFKLIGSYNEKHKLETPTDRKFLHDAIDCGYKAISVGHEHENDACIWKEEKNKNILLCYSGITGESGITRLDEQYKRRLRVFEIDFDKNQILSWKRTKEQSLDPQAIWPIGTKKKTKAEKDDPELTKQVPQVSSALFFQYNEAIKPPYQILLDTNFFNFSIQKKIDIVRGLMDCLYAKCIPSSSTKLGPKYRIALKLAKDPRIKRLSCSHGGTYADDCLVNRVMQHKCYIVATNDADLKRRVRKIPGIPIMGVGAHSYVVERLPDVF</sequence>
<dbReference type="SUPFAM" id="SSF56300">
    <property type="entry name" value="Metallo-dependent phosphatases"/>
    <property type="match status" value="1"/>
</dbReference>
<dbReference type="InterPro" id="IPR037503">
    <property type="entry name" value="Fcf1_PIN"/>
</dbReference>
<evidence type="ECO:0000259" key="1">
    <source>
        <dbReference type="Pfam" id="PF00149"/>
    </source>
</evidence>
<gene>
    <name evidence="2" type="ORF">CXQ85_001253</name>
</gene>
<dbReference type="STRING" id="45357.A0A2V1APS3"/>
<dbReference type="InterPro" id="IPR029060">
    <property type="entry name" value="PIN-like_dom_sf"/>
</dbReference>
<dbReference type="RefSeq" id="XP_025339901.1">
    <property type="nucleotide sequence ID" value="XM_025484970.1"/>
</dbReference>
<dbReference type="Gene3D" id="3.40.50.1010">
    <property type="entry name" value="5'-nuclease"/>
    <property type="match status" value="1"/>
</dbReference>
<name>A0A2V1APS3_9ASCO</name>
<dbReference type="InterPro" id="IPR029052">
    <property type="entry name" value="Metallo-depent_PP-like"/>
</dbReference>
<dbReference type="GO" id="GO:0004721">
    <property type="term" value="F:phosphoprotein phosphatase activity"/>
    <property type="evidence" value="ECO:0007669"/>
    <property type="project" value="TreeGrafter"/>
</dbReference>
<dbReference type="FunFam" id="3.40.50.1010:FF:000039">
    <property type="entry name" value="rRNA-processing protein FCF1 family protein"/>
    <property type="match status" value="1"/>
</dbReference>
<dbReference type="PANTHER" id="PTHR32440:SF0">
    <property type="entry name" value="PHOSPHATASE DCR2-RELATED"/>
    <property type="match status" value="1"/>
</dbReference>
<comment type="caution">
    <text evidence="2">The sequence shown here is derived from an EMBL/GenBank/DDBJ whole genome shotgun (WGS) entry which is preliminary data.</text>
</comment>
<dbReference type="InterPro" id="IPR004843">
    <property type="entry name" value="Calcineurin-like_PHP"/>
</dbReference>
<proteinExistence type="predicted"/>
<dbReference type="AlphaFoldDB" id="A0A2V1APS3"/>
<dbReference type="PANTHER" id="PTHR32440">
    <property type="entry name" value="PHOSPHATASE DCR2-RELATED-RELATED"/>
    <property type="match status" value="1"/>
</dbReference>
<protein>
    <submittedName>
        <fullName evidence="2">rRNA-processing protein FCF1</fullName>
    </submittedName>
</protein>
<organism evidence="2 3">
    <name type="scientific">Candidozyma haemuli</name>
    <dbReference type="NCBI Taxonomy" id="45357"/>
    <lineage>
        <taxon>Eukaryota</taxon>
        <taxon>Fungi</taxon>
        <taxon>Dikarya</taxon>
        <taxon>Ascomycota</taxon>
        <taxon>Saccharomycotina</taxon>
        <taxon>Pichiomycetes</taxon>
        <taxon>Metschnikowiaceae</taxon>
        <taxon>Candidozyma</taxon>
    </lineage>
</organism>
<dbReference type="InterPro" id="IPR006984">
    <property type="entry name" value="Fcf1/UTP23"/>
</dbReference>
<dbReference type="Proteomes" id="UP000244309">
    <property type="component" value="Unassembled WGS sequence"/>
</dbReference>
<dbReference type="GO" id="GO:0005737">
    <property type="term" value="C:cytoplasm"/>
    <property type="evidence" value="ECO:0007669"/>
    <property type="project" value="TreeGrafter"/>
</dbReference>
<dbReference type="Gene3D" id="3.60.21.10">
    <property type="match status" value="1"/>
</dbReference>